<keyword evidence="1" id="KW-0175">Coiled coil</keyword>
<accession>A0ABN7SXI4</accession>
<sequence length="233" mass="27145">MRIKQLQDELCRLNSEQERLQIELTRVNREKKLIEKQIKEEKKSHEEKTELEEKIYQSMSKIVGSIKRTTSRNDQDRLILSVERMDFSEDSLAGWTQVMFITRKKLILLKNEENEFTDSVTERMTSFQLKILAKNSSLDQKWIRRSDLSTETGKWEYLGPADRLISCGGEAIVLKTESVQYSSKKSMAVRVQAFDPNLFVDDFSLDSFLVEINVFSEMEESLLKILGPATKMC</sequence>
<dbReference type="Gene3D" id="6.10.250.3110">
    <property type="match status" value="1"/>
</dbReference>
<gene>
    <name evidence="2" type="ORF">OKIOD_LOCUS12738</name>
</gene>
<organism evidence="2 3">
    <name type="scientific">Oikopleura dioica</name>
    <name type="common">Tunicate</name>
    <dbReference type="NCBI Taxonomy" id="34765"/>
    <lineage>
        <taxon>Eukaryota</taxon>
        <taxon>Metazoa</taxon>
        <taxon>Chordata</taxon>
        <taxon>Tunicata</taxon>
        <taxon>Appendicularia</taxon>
        <taxon>Copelata</taxon>
        <taxon>Oikopleuridae</taxon>
        <taxon>Oikopleura</taxon>
    </lineage>
</organism>
<dbReference type="Proteomes" id="UP001158576">
    <property type="component" value="Chromosome 2"/>
</dbReference>
<proteinExistence type="predicted"/>
<evidence type="ECO:0000313" key="3">
    <source>
        <dbReference type="Proteomes" id="UP001158576"/>
    </source>
</evidence>
<keyword evidence="3" id="KW-1185">Reference proteome</keyword>
<evidence type="ECO:0000256" key="1">
    <source>
        <dbReference type="SAM" id="Coils"/>
    </source>
</evidence>
<protein>
    <submittedName>
        <fullName evidence="2">Oidioi.mRNA.OKI2018_I69.chr2.g3973.t1.cds</fullName>
    </submittedName>
</protein>
<name>A0ABN7SXI4_OIKDI</name>
<dbReference type="EMBL" id="OU015567">
    <property type="protein sequence ID" value="CAG5109438.1"/>
    <property type="molecule type" value="Genomic_DNA"/>
</dbReference>
<reference evidence="2 3" key="1">
    <citation type="submission" date="2021-04" db="EMBL/GenBank/DDBJ databases">
        <authorList>
            <person name="Bliznina A."/>
        </authorList>
    </citation>
    <scope>NUCLEOTIDE SEQUENCE [LARGE SCALE GENOMIC DNA]</scope>
</reference>
<feature type="coiled-coil region" evidence="1">
    <location>
        <begin position="3"/>
        <end position="54"/>
    </location>
</feature>
<evidence type="ECO:0000313" key="2">
    <source>
        <dbReference type="EMBL" id="CAG5109438.1"/>
    </source>
</evidence>